<name>A0A9D2NC95_9FIRM</name>
<protein>
    <recommendedName>
        <fullName evidence="4">Lipoprotein</fullName>
    </recommendedName>
</protein>
<reference evidence="2" key="2">
    <citation type="submission" date="2021-04" db="EMBL/GenBank/DDBJ databases">
        <authorList>
            <person name="Gilroy R."/>
        </authorList>
    </citation>
    <scope>NUCLEOTIDE SEQUENCE</scope>
    <source>
        <strain evidence="2">USAMLcec2-132</strain>
    </source>
</reference>
<proteinExistence type="predicted"/>
<evidence type="ECO:0000256" key="1">
    <source>
        <dbReference type="SAM" id="SignalP"/>
    </source>
</evidence>
<evidence type="ECO:0000313" key="2">
    <source>
        <dbReference type="EMBL" id="HJC22781.1"/>
    </source>
</evidence>
<accession>A0A9D2NC95</accession>
<gene>
    <name evidence="2" type="ORF">H9761_03650</name>
</gene>
<feature type="signal peptide" evidence="1">
    <location>
        <begin position="1"/>
        <end position="20"/>
    </location>
</feature>
<keyword evidence="1" id="KW-0732">Signal</keyword>
<feature type="chain" id="PRO_5038636512" description="Lipoprotein" evidence="1">
    <location>
        <begin position="21"/>
        <end position="182"/>
    </location>
</feature>
<evidence type="ECO:0008006" key="4">
    <source>
        <dbReference type="Google" id="ProtNLM"/>
    </source>
</evidence>
<organism evidence="2 3">
    <name type="scientific">Candidatus Eisenbergiella merdavium</name>
    <dbReference type="NCBI Taxonomy" id="2838551"/>
    <lineage>
        <taxon>Bacteria</taxon>
        <taxon>Bacillati</taxon>
        <taxon>Bacillota</taxon>
        <taxon>Clostridia</taxon>
        <taxon>Lachnospirales</taxon>
        <taxon>Lachnospiraceae</taxon>
        <taxon>Eisenbergiella</taxon>
    </lineage>
</organism>
<dbReference type="EMBL" id="DWWS01000016">
    <property type="protein sequence ID" value="HJC22781.1"/>
    <property type="molecule type" value="Genomic_DNA"/>
</dbReference>
<sequence>MKKVIYSVVLIICLCFTLFGCGSKQDDAAANEESSIQSRISDAEESENQTETPDMDTFGILISLPENANWITEVEYSFADENNLTITYHDSIADSDCTLLVAKNEDINLPSNEYDETLHESWEGKTVSDQLITVKVQHKKDDEKAVLATWEYNEYRFAIMGEDQNDSDSIPKAALSIIYELD</sequence>
<reference evidence="2" key="1">
    <citation type="journal article" date="2021" name="PeerJ">
        <title>Extensive microbial diversity within the chicken gut microbiome revealed by metagenomics and culture.</title>
        <authorList>
            <person name="Gilroy R."/>
            <person name="Ravi A."/>
            <person name="Getino M."/>
            <person name="Pursley I."/>
            <person name="Horton D.L."/>
            <person name="Alikhan N.F."/>
            <person name="Baker D."/>
            <person name="Gharbi K."/>
            <person name="Hall N."/>
            <person name="Watson M."/>
            <person name="Adriaenssens E.M."/>
            <person name="Foster-Nyarko E."/>
            <person name="Jarju S."/>
            <person name="Secka A."/>
            <person name="Antonio M."/>
            <person name="Oren A."/>
            <person name="Chaudhuri R.R."/>
            <person name="La Ragione R."/>
            <person name="Hildebrand F."/>
            <person name="Pallen M.J."/>
        </authorList>
    </citation>
    <scope>NUCLEOTIDE SEQUENCE</scope>
    <source>
        <strain evidence="2">USAMLcec2-132</strain>
    </source>
</reference>
<evidence type="ECO:0000313" key="3">
    <source>
        <dbReference type="Proteomes" id="UP000823891"/>
    </source>
</evidence>
<dbReference type="PROSITE" id="PS51257">
    <property type="entry name" value="PROKAR_LIPOPROTEIN"/>
    <property type="match status" value="1"/>
</dbReference>
<dbReference type="Proteomes" id="UP000823891">
    <property type="component" value="Unassembled WGS sequence"/>
</dbReference>
<comment type="caution">
    <text evidence="2">The sequence shown here is derived from an EMBL/GenBank/DDBJ whole genome shotgun (WGS) entry which is preliminary data.</text>
</comment>
<dbReference type="AlphaFoldDB" id="A0A9D2NC95"/>